<evidence type="ECO:0000313" key="2">
    <source>
        <dbReference type="Proteomes" id="UP000076858"/>
    </source>
</evidence>
<organism evidence="1 2">
    <name type="scientific">Daphnia magna</name>
    <dbReference type="NCBI Taxonomy" id="35525"/>
    <lineage>
        <taxon>Eukaryota</taxon>
        <taxon>Metazoa</taxon>
        <taxon>Ecdysozoa</taxon>
        <taxon>Arthropoda</taxon>
        <taxon>Crustacea</taxon>
        <taxon>Branchiopoda</taxon>
        <taxon>Diplostraca</taxon>
        <taxon>Cladocera</taxon>
        <taxon>Anomopoda</taxon>
        <taxon>Daphniidae</taxon>
        <taxon>Daphnia</taxon>
    </lineage>
</organism>
<accession>A0A164ZXN5</accession>
<dbReference type="Proteomes" id="UP000076858">
    <property type="component" value="Unassembled WGS sequence"/>
</dbReference>
<dbReference type="EMBL" id="LRGB01000687">
    <property type="protein sequence ID" value="KZS16916.1"/>
    <property type="molecule type" value="Genomic_DNA"/>
</dbReference>
<reference evidence="1 2" key="1">
    <citation type="submission" date="2016-03" db="EMBL/GenBank/DDBJ databases">
        <title>EvidentialGene: Evidence-directed Construction of Genes on Genomes.</title>
        <authorList>
            <person name="Gilbert D.G."/>
            <person name="Choi J.-H."/>
            <person name="Mockaitis K."/>
            <person name="Colbourne J."/>
            <person name="Pfrender M."/>
        </authorList>
    </citation>
    <scope>NUCLEOTIDE SEQUENCE [LARGE SCALE GENOMIC DNA]</scope>
    <source>
        <strain evidence="1 2">Xinb3</strain>
        <tissue evidence="1">Complete organism</tissue>
    </source>
</reference>
<comment type="caution">
    <text evidence="1">The sequence shown here is derived from an EMBL/GenBank/DDBJ whole genome shotgun (WGS) entry which is preliminary data.</text>
</comment>
<gene>
    <name evidence="1" type="ORF">APZ42_017545</name>
</gene>
<proteinExistence type="predicted"/>
<sequence>MEADFVETQVLIRLMVDYMLTWQLRNMPCSILLKSRRRKKNVLF</sequence>
<name>A0A164ZXN5_9CRUS</name>
<keyword evidence="2" id="KW-1185">Reference proteome</keyword>
<protein>
    <submittedName>
        <fullName evidence="1">Uncharacterized protein</fullName>
    </submittedName>
</protein>
<dbReference type="AlphaFoldDB" id="A0A164ZXN5"/>
<evidence type="ECO:0000313" key="1">
    <source>
        <dbReference type="EMBL" id="KZS16916.1"/>
    </source>
</evidence>